<reference evidence="2" key="1">
    <citation type="submission" date="2017-09" db="EMBL/GenBank/DDBJ databases">
        <authorList>
            <person name="Feng G."/>
            <person name="Zhu H."/>
        </authorList>
    </citation>
    <scope>NUCLEOTIDE SEQUENCE [LARGE SCALE GENOMIC DNA]</scope>
    <source>
        <strain evidence="2">1PNM-20</strain>
    </source>
</reference>
<dbReference type="AlphaFoldDB" id="A0A2A2SB99"/>
<gene>
    <name evidence="1" type="ORF">CKY28_15350</name>
</gene>
<dbReference type="SUPFAM" id="SSF82771">
    <property type="entry name" value="GIY-YIG endonuclease"/>
    <property type="match status" value="1"/>
</dbReference>
<dbReference type="InterPro" id="IPR035901">
    <property type="entry name" value="GIY-YIG_endonuc_sf"/>
</dbReference>
<evidence type="ECO:0000313" key="1">
    <source>
        <dbReference type="EMBL" id="PAX06529.1"/>
    </source>
</evidence>
<dbReference type="CDD" id="cd00719">
    <property type="entry name" value="GIY-YIG_SF"/>
    <property type="match status" value="1"/>
</dbReference>
<name>A0A2A2SB99_9SPHN</name>
<dbReference type="OrthoDB" id="9152702at2"/>
<organism evidence="1 2">
    <name type="scientific">Sphingomonas lenta</name>
    <dbReference type="NCBI Taxonomy" id="1141887"/>
    <lineage>
        <taxon>Bacteria</taxon>
        <taxon>Pseudomonadati</taxon>
        <taxon>Pseudomonadota</taxon>
        <taxon>Alphaproteobacteria</taxon>
        <taxon>Sphingomonadales</taxon>
        <taxon>Sphingomonadaceae</taxon>
        <taxon>Sphingomonas</taxon>
    </lineage>
</organism>
<protein>
    <submittedName>
        <fullName evidence="1">Excinuclease ABC subunit C</fullName>
    </submittedName>
</protein>
<sequence>MTRKKVTGEGSPPVETAELRRELKRFLERTLPATDDLPAIRVGSVKYGVYAFLDFDDQPIYVGQTRESIGTRVRRHLTNQRTDAVAMSVLDPFEVRSVLAWPLREYQGYKASGDGRTDKSLLSAAQARLNALERLVFERLVEQSDYEIILNEKDPPVGGAADWFEPIRGDLFTGELLVRRGHPDTRLARRTSTLARLAQVISERELKSGGLRRALLAQAVRIENLARKRYGDLGGDGSVLRRTGKGGNEDGEDV</sequence>
<accession>A0A2A2SB99</accession>
<keyword evidence="2" id="KW-1185">Reference proteome</keyword>
<dbReference type="Proteomes" id="UP000218151">
    <property type="component" value="Unassembled WGS sequence"/>
</dbReference>
<proteinExistence type="predicted"/>
<dbReference type="EMBL" id="NSLI01000005">
    <property type="protein sequence ID" value="PAX06529.1"/>
    <property type="molecule type" value="Genomic_DNA"/>
</dbReference>
<comment type="caution">
    <text evidence="1">The sequence shown here is derived from an EMBL/GenBank/DDBJ whole genome shotgun (WGS) entry which is preliminary data.</text>
</comment>
<evidence type="ECO:0000313" key="2">
    <source>
        <dbReference type="Proteomes" id="UP000218151"/>
    </source>
</evidence>